<dbReference type="InterPro" id="IPR045863">
    <property type="entry name" value="CorA_TM1_TM2"/>
</dbReference>
<evidence type="ECO:0000256" key="5">
    <source>
        <dbReference type="ARBA" id="ARBA00022692"/>
    </source>
</evidence>
<dbReference type="GO" id="GO:0005886">
    <property type="term" value="C:plasma membrane"/>
    <property type="evidence" value="ECO:0007669"/>
    <property type="project" value="UniProtKB-SubCell"/>
</dbReference>
<keyword evidence="6 8" id="KW-1133">Transmembrane helix</keyword>
<dbReference type="InterPro" id="IPR002523">
    <property type="entry name" value="MgTranspt_CorA/ZnTranspt_ZntB"/>
</dbReference>
<evidence type="ECO:0000256" key="1">
    <source>
        <dbReference type="ARBA" id="ARBA00004651"/>
    </source>
</evidence>
<dbReference type="SUPFAM" id="SSF143865">
    <property type="entry name" value="CorA soluble domain-like"/>
    <property type="match status" value="1"/>
</dbReference>
<evidence type="ECO:0000256" key="6">
    <source>
        <dbReference type="ARBA" id="ARBA00022989"/>
    </source>
</evidence>
<dbReference type="CDD" id="cd12822">
    <property type="entry name" value="TmCorA-like"/>
    <property type="match status" value="1"/>
</dbReference>
<dbReference type="GO" id="GO:0000287">
    <property type="term" value="F:magnesium ion binding"/>
    <property type="evidence" value="ECO:0007669"/>
    <property type="project" value="TreeGrafter"/>
</dbReference>
<name>A0A1Y6K4F6_9CHLR</name>
<keyword evidence="10" id="KW-1185">Reference proteome</keyword>
<dbReference type="GO" id="GO:0015095">
    <property type="term" value="F:magnesium ion transmembrane transporter activity"/>
    <property type="evidence" value="ECO:0007669"/>
    <property type="project" value="TreeGrafter"/>
</dbReference>
<dbReference type="RefSeq" id="WP_157891644.1">
    <property type="nucleotide sequence ID" value="NZ_LT859958.1"/>
</dbReference>
<dbReference type="Proteomes" id="UP000195514">
    <property type="component" value="Chromosome I"/>
</dbReference>
<evidence type="ECO:0000256" key="4">
    <source>
        <dbReference type="ARBA" id="ARBA00022475"/>
    </source>
</evidence>
<dbReference type="EMBL" id="LT859958">
    <property type="protein sequence ID" value="SMX53469.1"/>
    <property type="molecule type" value="Genomic_DNA"/>
</dbReference>
<keyword evidence="3" id="KW-0813">Transport</keyword>
<dbReference type="GO" id="GO:0015087">
    <property type="term" value="F:cobalt ion transmembrane transporter activity"/>
    <property type="evidence" value="ECO:0007669"/>
    <property type="project" value="TreeGrafter"/>
</dbReference>
<dbReference type="OrthoDB" id="9803416at2"/>
<comment type="subcellular location">
    <subcellularLocation>
        <location evidence="1">Cell membrane</location>
        <topology evidence="1">Multi-pass membrane protein</topology>
    </subcellularLocation>
</comment>
<dbReference type="PANTHER" id="PTHR46494:SF1">
    <property type="entry name" value="CORA FAMILY METAL ION TRANSPORTER (EUROFUNG)"/>
    <property type="match status" value="1"/>
</dbReference>
<comment type="similarity">
    <text evidence="2">Belongs to the CorA metal ion transporter (MIT) (TC 1.A.35) family.</text>
</comment>
<dbReference type="Gene3D" id="3.30.460.20">
    <property type="entry name" value="CorA soluble domain-like"/>
    <property type="match status" value="1"/>
</dbReference>
<dbReference type="Gene3D" id="1.20.58.340">
    <property type="entry name" value="Magnesium transport protein CorA, transmembrane region"/>
    <property type="match status" value="2"/>
</dbReference>
<evidence type="ECO:0000256" key="7">
    <source>
        <dbReference type="ARBA" id="ARBA00023136"/>
    </source>
</evidence>
<protein>
    <submittedName>
        <fullName evidence="9">Putative Magnesium Mg(2+) and cobalt Co(2+) transport protein CorA</fullName>
    </submittedName>
</protein>
<gene>
    <name evidence="9" type="ORF">CFX1CAM_0403</name>
</gene>
<dbReference type="KEGG" id="abat:CFX1CAM_0403"/>
<dbReference type="InterPro" id="IPR045861">
    <property type="entry name" value="CorA_cytoplasmic_dom"/>
</dbReference>
<evidence type="ECO:0000256" key="8">
    <source>
        <dbReference type="SAM" id="Phobius"/>
    </source>
</evidence>
<keyword evidence="4" id="KW-1003">Cell membrane</keyword>
<organism evidence="9 10">
    <name type="scientific">Candidatus Brevifilum fermentans</name>
    <dbReference type="NCBI Taxonomy" id="1986204"/>
    <lineage>
        <taxon>Bacteria</taxon>
        <taxon>Bacillati</taxon>
        <taxon>Chloroflexota</taxon>
        <taxon>Anaerolineae</taxon>
        <taxon>Anaerolineales</taxon>
        <taxon>Anaerolineaceae</taxon>
        <taxon>Candidatus Brevifilum</taxon>
    </lineage>
</organism>
<keyword evidence="5 8" id="KW-0812">Transmembrane</keyword>
<dbReference type="GO" id="GO:0050897">
    <property type="term" value="F:cobalt ion binding"/>
    <property type="evidence" value="ECO:0007669"/>
    <property type="project" value="TreeGrafter"/>
</dbReference>
<proteinExistence type="inferred from homology"/>
<dbReference type="AlphaFoldDB" id="A0A1Y6K4F6"/>
<feature type="transmembrane region" description="Helical" evidence="8">
    <location>
        <begin position="293"/>
        <end position="318"/>
    </location>
</feature>
<evidence type="ECO:0000313" key="10">
    <source>
        <dbReference type="Proteomes" id="UP000195514"/>
    </source>
</evidence>
<keyword evidence="7 8" id="KW-0472">Membrane</keyword>
<dbReference type="SUPFAM" id="SSF144083">
    <property type="entry name" value="Magnesium transport protein CorA, transmembrane region"/>
    <property type="match status" value="1"/>
</dbReference>
<sequence length="326" mass="38078">MRILIQKDGNLMPESTDLDAVRSALEDPEVLVWVDLYHDAPDKSRQVLSEVFNFHPLSIDDALEEIHVPKIDDWGDYLYLSLVAVRANQPLDDITKSIELDVFLGSNFIVTYHQESYPAVDVVWTRLLRNESHQQNSKFILYQIIDELANEYMKMVNRLDARVVEIEGVLIQKPDKELLEEVFSIKRSLLNLRRIVVPQSVVLNKLSLGDFEIVEQKERMYFRDVYDHLIRVHEVIEILREFVNSVLDIYLSVVNNQLNNTIKILTIITTLVMLFSFLNEFFGMNIFTHGAQISQWVSTISVALFLIVLAFLLVIILLRMRRRDWM</sequence>
<evidence type="ECO:0000256" key="2">
    <source>
        <dbReference type="ARBA" id="ARBA00009765"/>
    </source>
</evidence>
<evidence type="ECO:0000256" key="3">
    <source>
        <dbReference type="ARBA" id="ARBA00022448"/>
    </source>
</evidence>
<dbReference type="PANTHER" id="PTHR46494">
    <property type="entry name" value="CORA FAMILY METAL ION TRANSPORTER (EUROFUNG)"/>
    <property type="match status" value="1"/>
</dbReference>
<feature type="transmembrane region" description="Helical" evidence="8">
    <location>
        <begin position="264"/>
        <end position="287"/>
    </location>
</feature>
<dbReference type="Pfam" id="PF01544">
    <property type="entry name" value="CorA"/>
    <property type="match status" value="1"/>
</dbReference>
<evidence type="ECO:0000313" key="9">
    <source>
        <dbReference type="EMBL" id="SMX53469.1"/>
    </source>
</evidence>
<reference evidence="10" key="1">
    <citation type="submission" date="2017-05" db="EMBL/GenBank/DDBJ databases">
        <authorList>
            <person name="Kirkegaard R."/>
            <person name="Mcilroy J S."/>
        </authorList>
    </citation>
    <scope>NUCLEOTIDE SEQUENCE [LARGE SCALE GENOMIC DNA]</scope>
</reference>
<accession>A0A1Y6K4F6</accession>